<dbReference type="SUPFAM" id="SSF51011">
    <property type="entry name" value="Glycosyl hydrolase domain"/>
    <property type="match status" value="1"/>
</dbReference>
<dbReference type="Pfam" id="PF06964">
    <property type="entry name" value="Alpha-L-AF_C"/>
    <property type="match status" value="1"/>
</dbReference>
<dbReference type="InterPro" id="IPR017853">
    <property type="entry name" value="GH"/>
</dbReference>
<dbReference type="PANTHER" id="PTHR43576">
    <property type="entry name" value="ALPHA-L-ARABINOFURANOSIDASE C-RELATED"/>
    <property type="match status" value="1"/>
</dbReference>
<evidence type="ECO:0000256" key="5">
    <source>
        <dbReference type="ARBA" id="ARBA00022801"/>
    </source>
</evidence>
<dbReference type="Proteomes" id="UP000517753">
    <property type="component" value="Unassembled WGS sequence"/>
</dbReference>
<feature type="domain" description="Alpha-L-arabinofuranosidase C-terminal" evidence="9">
    <location>
        <begin position="330"/>
        <end position="520"/>
    </location>
</feature>
<organism evidence="10 11">
    <name type="scientific">Sphingomonas melonis</name>
    <dbReference type="NCBI Taxonomy" id="152682"/>
    <lineage>
        <taxon>Bacteria</taxon>
        <taxon>Pseudomonadati</taxon>
        <taxon>Pseudomonadota</taxon>
        <taxon>Alphaproteobacteria</taxon>
        <taxon>Sphingomonadales</taxon>
        <taxon>Sphingomonadaceae</taxon>
        <taxon>Sphingomonas</taxon>
    </lineage>
</organism>
<gene>
    <name evidence="10" type="ORF">HD841_000719</name>
</gene>
<feature type="chain" id="PRO_5030696325" description="non-reducing end alpha-L-arabinofuranosidase" evidence="8">
    <location>
        <begin position="29"/>
        <end position="527"/>
    </location>
</feature>
<evidence type="ECO:0000256" key="1">
    <source>
        <dbReference type="ARBA" id="ARBA00001462"/>
    </source>
</evidence>
<keyword evidence="5 10" id="KW-0378">Hydrolase</keyword>
<evidence type="ECO:0000256" key="6">
    <source>
        <dbReference type="ARBA" id="ARBA00023277"/>
    </source>
</evidence>
<dbReference type="EMBL" id="JACCBY010000001">
    <property type="protein sequence ID" value="NYD88950.1"/>
    <property type="molecule type" value="Genomic_DNA"/>
</dbReference>
<comment type="subunit">
    <text evidence="3">Homohexamer; trimer of dimers.</text>
</comment>
<evidence type="ECO:0000259" key="9">
    <source>
        <dbReference type="SMART" id="SM00813"/>
    </source>
</evidence>
<keyword evidence="8" id="KW-0732">Signal</keyword>
<keyword evidence="7 10" id="KW-0326">Glycosidase</keyword>
<name>A0A7Y9FKI3_9SPHN</name>
<reference evidence="10 11" key="1">
    <citation type="submission" date="2020-08" db="EMBL/GenBank/DDBJ databases">
        <title>The Agave Microbiome: Exploring the role of microbial communities in plant adaptations to desert environments.</title>
        <authorList>
            <person name="Partida-Martinez L.P."/>
        </authorList>
    </citation>
    <scope>NUCLEOTIDE SEQUENCE [LARGE SCALE GENOMIC DNA]</scope>
    <source>
        <strain evidence="10 11">AS2.3</strain>
    </source>
</reference>
<dbReference type="AlphaFoldDB" id="A0A7Y9FKI3"/>
<accession>A0A7Y9FKI3</accession>
<proteinExistence type="inferred from homology"/>
<evidence type="ECO:0000313" key="10">
    <source>
        <dbReference type="EMBL" id="NYD88950.1"/>
    </source>
</evidence>
<dbReference type="GO" id="GO:0046373">
    <property type="term" value="P:L-arabinose metabolic process"/>
    <property type="evidence" value="ECO:0007669"/>
    <property type="project" value="InterPro"/>
</dbReference>
<dbReference type="GO" id="GO:0046556">
    <property type="term" value="F:alpha-L-arabinofuranosidase activity"/>
    <property type="evidence" value="ECO:0007669"/>
    <property type="project" value="UniProtKB-EC"/>
</dbReference>
<evidence type="ECO:0000256" key="7">
    <source>
        <dbReference type="ARBA" id="ARBA00023295"/>
    </source>
</evidence>
<evidence type="ECO:0000313" key="11">
    <source>
        <dbReference type="Proteomes" id="UP000517753"/>
    </source>
</evidence>
<dbReference type="EC" id="3.2.1.55" evidence="4"/>
<dbReference type="PANTHER" id="PTHR43576:SF2">
    <property type="entry name" value="INTRACELLULAR EXO-ALPHA-L-ARABINOFURANOSIDASE 2"/>
    <property type="match status" value="1"/>
</dbReference>
<sequence>MTPFRPRAVRALLPLLLAGLAPPAPGLAQERDTGTVSATLRADTPGPQVHRDVFGQFAEHLGHGIYGGIWVGPKSRIPNDAGYRRDVLAALKAINVPMVRWPGGCFADEYHWRDGIGPAKDRPGKVNTNWGGVNEDNSFGTHEYFGLMERLGASSYVGANLGSAPPAETAQWVEYMTAAKGSSVLAKERAKNGHAEPWKVRYLGIGNELWGCGGNMRAEYAADETNRYAQFAKSANGPMLKIASGPSDSNYEWTEAMMRIAGKTIDGLALHYYTRPRDKDWKDKGPAIGFSEHEWATTMQHTLQMDEFLTKHAAIMDKYDPAKRVMLAVDEWGTWYDPTPGSNPGFLEQQNSIRDAVVAGLNLNIFVAHADRVRMAAIAQMVNVLQAMLLTDGPRMVKTPTYWVFDLYKPWQGATALPITLTSPWYHKDEVAVPAVSASAVRDAAGQVHVALVNLDPHRALPVSVALTGVQAGQASGRIVTGAAMDTHNSFDAPDTVTPQPFTGAQVAGGTLTLTLPAKSVVVLDLR</sequence>
<dbReference type="Gene3D" id="2.60.40.1180">
    <property type="entry name" value="Golgi alpha-mannosidase II"/>
    <property type="match status" value="1"/>
</dbReference>
<keyword evidence="6" id="KW-0119">Carbohydrate metabolism</keyword>
<evidence type="ECO:0000256" key="4">
    <source>
        <dbReference type="ARBA" id="ARBA00012670"/>
    </source>
</evidence>
<dbReference type="InterPro" id="IPR055235">
    <property type="entry name" value="ASD1_cat"/>
</dbReference>
<keyword evidence="11" id="KW-1185">Reference proteome</keyword>
<evidence type="ECO:0000256" key="3">
    <source>
        <dbReference type="ARBA" id="ARBA00011165"/>
    </source>
</evidence>
<protein>
    <recommendedName>
        <fullName evidence="4">non-reducing end alpha-L-arabinofuranosidase</fullName>
        <ecNumber evidence="4">3.2.1.55</ecNumber>
    </recommendedName>
</protein>
<dbReference type="Pfam" id="PF22848">
    <property type="entry name" value="ASD1_dom"/>
    <property type="match status" value="1"/>
</dbReference>
<dbReference type="GO" id="GO:0000272">
    <property type="term" value="P:polysaccharide catabolic process"/>
    <property type="evidence" value="ECO:0007669"/>
    <property type="project" value="TreeGrafter"/>
</dbReference>
<dbReference type="Gene3D" id="3.20.20.80">
    <property type="entry name" value="Glycosidases"/>
    <property type="match status" value="1"/>
</dbReference>
<comment type="caution">
    <text evidence="10">The sequence shown here is derived from an EMBL/GenBank/DDBJ whole genome shotgun (WGS) entry which is preliminary data.</text>
</comment>
<dbReference type="InterPro" id="IPR010720">
    <property type="entry name" value="Alpha-L-AF_C"/>
</dbReference>
<evidence type="ECO:0000256" key="2">
    <source>
        <dbReference type="ARBA" id="ARBA00007186"/>
    </source>
</evidence>
<dbReference type="SMART" id="SM00813">
    <property type="entry name" value="Alpha-L-AF_C"/>
    <property type="match status" value="1"/>
</dbReference>
<comment type="catalytic activity">
    <reaction evidence="1">
        <text>Hydrolysis of terminal non-reducing alpha-L-arabinofuranoside residues in alpha-L-arabinosides.</text>
        <dbReference type="EC" id="3.2.1.55"/>
    </reaction>
</comment>
<feature type="signal peptide" evidence="8">
    <location>
        <begin position="1"/>
        <end position="28"/>
    </location>
</feature>
<dbReference type="SUPFAM" id="SSF51445">
    <property type="entry name" value="(Trans)glycosidases"/>
    <property type="match status" value="1"/>
</dbReference>
<comment type="similarity">
    <text evidence="2">Belongs to the glycosyl hydrolase 51 family.</text>
</comment>
<dbReference type="InterPro" id="IPR013780">
    <property type="entry name" value="Glyco_hydro_b"/>
</dbReference>
<dbReference type="RefSeq" id="WP_179507481.1">
    <property type="nucleotide sequence ID" value="NZ_JACCBY010000001.1"/>
</dbReference>
<evidence type="ECO:0000256" key="8">
    <source>
        <dbReference type="SAM" id="SignalP"/>
    </source>
</evidence>